<keyword evidence="3" id="KW-0804">Transcription</keyword>
<reference evidence="6 7" key="1">
    <citation type="journal article" date="2012" name="J. Bacteriol.">
        <title>Genome sequence of a novel nicotine-degrading strain, Pseudomonas geniculata N1.</title>
        <authorList>
            <person name="Tang H."/>
            <person name="Yu H."/>
            <person name="Tai C."/>
            <person name="Huang K."/>
            <person name="Liu Y."/>
            <person name="Wang L."/>
            <person name="Yao Y."/>
            <person name="Wu G."/>
            <person name="Xu P."/>
        </authorList>
    </citation>
    <scope>NUCLEOTIDE SEQUENCE [LARGE SCALE GENOMIC DNA]</scope>
    <source>
        <strain evidence="6 7">N1</strain>
    </source>
</reference>
<evidence type="ECO:0000256" key="1">
    <source>
        <dbReference type="ARBA" id="ARBA00023015"/>
    </source>
</evidence>
<dbReference type="InterPro" id="IPR036390">
    <property type="entry name" value="WH_DNA-bd_sf"/>
</dbReference>
<comment type="caution">
    <text evidence="6">The sequence shown here is derived from an EMBL/GenBank/DDBJ whole genome shotgun (WGS) entry which is preliminary data.</text>
</comment>
<dbReference type="Proteomes" id="UP000036890">
    <property type="component" value="Unassembled WGS sequence"/>
</dbReference>
<evidence type="ECO:0000313" key="7">
    <source>
        <dbReference type="Proteomes" id="UP000036890"/>
    </source>
</evidence>
<feature type="region of interest" description="Disordered" evidence="4">
    <location>
        <begin position="120"/>
        <end position="149"/>
    </location>
</feature>
<evidence type="ECO:0000256" key="3">
    <source>
        <dbReference type="ARBA" id="ARBA00023163"/>
    </source>
</evidence>
<keyword evidence="2" id="KW-0238">DNA-binding</keyword>
<dbReference type="EMBL" id="AJLO02000025">
    <property type="protein sequence ID" value="KOE98786.1"/>
    <property type="molecule type" value="Genomic_DNA"/>
</dbReference>
<accession>A0A0L8A982</accession>
<dbReference type="PANTHER" id="PTHR33204">
    <property type="entry name" value="TRANSCRIPTIONAL REGULATOR, MARR FAMILY"/>
    <property type="match status" value="1"/>
</dbReference>
<protein>
    <submittedName>
        <fullName evidence="6">HxlR family transcriptional regulator</fullName>
    </submittedName>
</protein>
<sequence length="149" mass="16718">MHADSPCPVARSADLLGDRWALLVIRDAFDGITRFGDFQRSLGAARNILSDRLRRLVEAGILQLRPASDGSVYQEYVLTAAGQELFPLLVALRQWGERHRFGMGEAHSQLIELATRRPLPYMQPRGRDGQPLQPAATRVRKLKDDGRDT</sequence>
<dbReference type="InterPro" id="IPR002577">
    <property type="entry name" value="HTH_HxlR"/>
</dbReference>
<keyword evidence="1" id="KW-0805">Transcription regulation</keyword>
<evidence type="ECO:0000313" key="6">
    <source>
        <dbReference type="EMBL" id="KOE98786.1"/>
    </source>
</evidence>
<feature type="domain" description="HTH hxlR-type" evidence="5">
    <location>
        <begin position="7"/>
        <end position="104"/>
    </location>
</feature>
<evidence type="ECO:0000256" key="4">
    <source>
        <dbReference type="SAM" id="MobiDB-lite"/>
    </source>
</evidence>
<proteinExistence type="predicted"/>
<dbReference type="InterPro" id="IPR036388">
    <property type="entry name" value="WH-like_DNA-bd_sf"/>
</dbReference>
<evidence type="ECO:0000256" key="2">
    <source>
        <dbReference type="ARBA" id="ARBA00023125"/>
    </source>
</evidence>
<dbReference type="GO" id="GO:0003677">
    <property type="term" value="F:DNA binding"/>
    <property type="evidence" value="ECO:0007669"/>
    <property type="project" value="UniProtKB-KW"/>
</dbReference>
<organism evidence="6 7">
    <name type="scientific">Stenotrophomonas geniculata N1</name>
    <dbReference type="NCBI Taxonomy" id="1167641"/>
    <lineage>
        <taxon>Bacteria</taxon>
        <taxon>Pseudomonadati</taxon>
        <taxon>Pseudomonadota</taxon>
        <taxon>Gammaproteobacteria</taxon>
        <taxon>Lysobacterales</taxon>
        <taxon>Lysobacteraceae</taxon>
        <taxon>Stenotrophomonas</taxon>
    </lineage>
</organism>
<name>A0A0L8A982_9GAMM</name>
<evidence type="ECO:0000259" key="5">
    <source>
        <dbReference type="PROSITE" id="PS51118"/>
    </source>
</evidence>
<dbReference type="SUPFAM" id="SSF46785">
    <property type="entry name" value="Winged helix' DNA-binding domain"/>
    <property type="match status" value="1"/>
</dbReference>
<dbReference type="Gene3D" id="1.10.10.10">
    <property type="entry name" value="Winged helix-like DNA-binding domain superfamily/Winged helix DNA-binding domain"/>
    <property type="match status" value="1"/>
</dbReference>
<dbReference type="AlphaFoldDB" id="A0A0L8A982"/>
<dbReference type="PANTHER" id="PTHR33204:SF18">
    <property type="entry name" value="TRANSCRIPTIONAL REGULATORY PROTEIN"/>
    <property type="match status" value="1"/>
</dbReference>
<dbReference type="OrthoDB" id="9807069at2"/>
<dbReference type="Pfam" id="PF01638">
    <property type="entry name" value="HxlR"/>
    <property type="match status" value="1"/>
</dbReference>
<gene>
    <name evidence="6" type="ORF">W7K_12730</name>
</gene>
<dbReference type="RefSeq" id="WP_010483172.1">
    <property type="nucleotide sequence ID" value="NZ_AJLO02000025.1"/>
</dbReference>
<dbReference type="PROSITE" id="PS51118">
    <property type="entry name" value="HTH_HXLR"/>
    <property type="match status" value="1"/>
</dbReference>